<evidence type="ECO:0000256" key="6">
    <source>
        <dbReference type="SAM" id="Phobius"/>
    </source>
</evidence>
<keyword evidence="4 6" id="KW-1133">Transmembrane helix</keyword>
<feature type="transmembrane region" description="Helical" evidence="6">
    <location>
        <begin position="108"/>
        <end position="130"/>
    </location>
</feature>
<dbReference type="PANTHER" id="PTHR22779:SF6">
    <property type="entry name" value="SD17342P"/>
    <property type="match status" value="1"/>
</dbReference>
<evidence type="ECO:0000256" key="3">
    <source>
        <dbReference type="ARBA" id="ARBA00022692"/>
    </source>
</evidence>
<dbReference type="STRING" id="6573.A0A210QXT2"/>
<evidence type="ECO:0000256" key="1">
    <source>
        <dbReference type="ARBA" id="ARBA00004141"/>
    </source>
</evidence>
<dbReference type="OrthoDB" id="13807at2759"/>
<evidence type="ECO:0000256" key="2">
    <source>
        <dbReference type="ARBA" id="ARBA00006325"/>
    </source>
</evidence>
<evidence type="ECO:0000256" key="4">
    <source>
        <dbReference type="ARBA" id="ARBA00022989"/>
    </source>
</evidence>
<reference evidence="7 8" key="1">
    <citation type="journal article" date="2017" name="Nat. Ecol. Evol.">
        <title>Scallop genome provides insights into evolution of bilaterian karyotype and development.</title>
        <authorList>
            <person name="Wang S."/>
            <person name="Zhang J."/>
            <person name="Jiao W."/>
            <person name="Li J."/>
            <person name="Xun X."/>
            <person name="Sun Y."/>
            <person name="Guo X."/>
            <person name="Huan P."/>
            <person name="Dong B."/>
            <person name="Zhang L."/>
            <person name="Hu X."/>
            <person name="Sun X."/>
            <person name="Wang J."/>
            <person name="Zhao C."/>
            <person name="Wang Y."/>
            <person name="Wang D."/>
            <person name="Huang X."/>
            <person name="Wang R."/>
            <person name="Lv J."/>
            <person name="Li Y."/>
            <person name="Zhang Z."/>
            <person name="Liu B."/>
            <person name="Lu W."/>
            <person name="Hui Y."/>
            <person name="Liang J."/>
            <person name="Zhou Z."/>
            <person name="Hou R."/>
            <person name="Li X."/>
            <person name="Liu Y."/>
            <person name="Li H."/>
            <person name="Ning X."/>
            <person name="Lin Y."/>
            <person name="Zhao L."/>
            <person name="Xing Q."/>
            <person name="Dou J."/>
            <person name="Li Y."/>
            <person name="Mao J."/>
            <person name="Guo H."/>
            <person name="Dou H."/>
            <person name="Li T."/>
            <person name="Mu C."/>
            <person name="Jiang W."/>
            <person name="Fu Q."/>
            <person name="Fu X."/>
            <person name="Miao Y."/>
            <person name="Liu J."/>
            <person name="Yu Q."/>
            <person name="Li R."/>
            <person name="Liao H."/>
            <person name="Li X."/>
            <person name="Kong Y."/>
            <person name="Jiang Z."/>
            <person name="Chourrout D."/>
            <person name="Li R."/>
            <person name="Bao Z."/>
        </authorList>
    </citation>
    <scope>NUCLEOTIDE SEQUENCE [LARGE SCALE GENOMIC DNA]</scope>
    <source>
        <strain evidence="7 8">PY_sf001</strain>
    </source>
</reference>
<comment type="subcellular location">
    <subcellularLocation>
        <location evidence="1">Membrane</location>
        <topology evidence="1">Multi-pass membrane protein</topology>
    </subcellularLocation>
</comment>
<dbReference type="EMBL" id="NEDP02001335">
    <property type="protein sequence ID" value="OWF53526.1"/>
    <property type="molecule type" value="Genomic_DNA"/>
</dbReference>
<organism evidence="7 8">
    <name type="scientific">Mizuhopecten yessoensis</name>
    <name type="common">Japanese scallop</name>
    <name type="synonym">Patinopecten yessoensis</name>
    <dbReference type="NCBI Taxonomy" id="6573"/>
    <lineage>
        <taxon>Eukaryota</taxon>
        <taxon>Metazoa</taxon>
        <taxon>Spiralia</taxon>
        <taxon>Lophotrochozoa</taxon>
        <taxon>Mollusca</taxon>
        <taxon>Bivalvia</taxon>
        <taxon>Autobranchia</taxon>
        <taxon>Pteriomorphia</taxon>
        <taxon>Pectinida</taxon>
        <taxon>Pectinoidea</taxon>
        <taxon>Pectinidae</taxon>
        <taxon>Mizuhopecten</taxon>
    </lineage>
</organism>
<comment type="similarity">
    <text evidence="2">Belongs to the TMEM170 family.</text>
</comment>
<protein>
    <submittedName>
        <fullName evidence="7">Transmembrane protein 170A</fullName>
    </submittedName>
</protein>
<gene>
    <name evidence="7" type="ORF">KP79_PYT13639</name>
</gene>
<feature type="transmembrane region" description="Helical" evidence="6">
    <location>
        <begin position="35"/>
        <end position="59"/>
    </location>
</feature>
<evidence type="ECO:0000313" key="7">
    <source>
        <dbReference type="EMBL" id="OWF53526.1"/>
    </source>
</evidence>
<feature type="transmembrane region" description="Helical" evidence="6">
    <location>
        <begin position="71"/>
        <end position="96"/>
    </location>
</feature>
<dbReference type="InterPro" id="IPR019334">
    <property type="entry name" value="TMEM170A/B/YPR153W-like"/>
</dbReference>
<dbReference type="Proteomes" id="UP000242188">
    <property type="component" value="Unassembled WGS sequence"/>
</dbReference>
<dbReference type="Pfam" id="PF10190">
    <property type="entry name" value="Tmemb_170"/>
    <property type="match status" value="1"/>
</dbReference>
<evidence type="ECO:0000256" key="5">
    <source>
        <dbReference type="ARBA" id="ARBA00023136"/>
    </source>
</evidence>
<dbReference type="AlphaFoldDB" id="A0A210QXT2"/>
<proteinExistence type="inferred from homology"/>
<accession>A0A210QXT2</accession>
<keyword evidence="3 6" id="KW-0812">Transmembrane</keyword>
<keyword evidence="8" id="KW-1185">Reference proteome</keyword>
<dbReference type="GO" id="GO:0016020">
    <property type="term" value="C:membrane"/>
    <property type="evidence" value="ECO:0007669"/>
    <property type="project" value="UniProtKB-SubCell"/>
</dbReference>
<evidence type="ECO:0000313" key="8">
    <source>
        <dbReference type="Proteomes" id="UP000242188"/>
    </source>
</evidence>
<name>A0A210QXT2_MIZYE</name>
<dbReference type="PANTHER" id="PTHR22779">
    <property type="entry name" value="SD17342P"/>
    <property type="match status" value="1"/>
</dbReference>
<keyword evidence="5 6" id="KW-0472">Membrane</keyword>
<comment type="caution">
    <text evidence="7">The sequence shown here is derived from an EMBL/GenBank/DDBJ whole genome shotgun (WGS) entry which is preliminary data.</text>
</comment>
<sequence>MASEGGDFNADTSLDSIINVFGLTSSDTLNGFAEMWYQVFLWALFSSIFAHVVAALIAFCRLRKHRYGRWISAVVLGMGIISPLTGGVITSAAIAGFYRGSDFVMKPFYALCWGAAQTMFVIFVSFTRILSTL</sequence>